<keyword evidence="6" id="KW-0800">Toxin</keyword>
<evidence type="ECO:0000256" key="1">
    <source>
        <dbReference type="ARBA" id="ARBA00004613"/>
    </source>
</evidence>
<dbReference type="InterPro" id="IPR002223">
    <property type="entry name" value="Kunitz_BPTI"/>
</dbReference>
<evidence type="ECO:0000256" key="4">
    <source>
        <dbReference type="ARBA" id="ARBA00022900"/>
    </source>
</evidence>
<keyword evidence="11" id="KW-1185">Reference proteome</keyword>
<feature type="signal peptide" evidence="8">
    <location>
        <begin position="1"/>
        <end position="24"/>
    </location>
</feature>
<dbReference type="InterPro" id="IPR050098">
    <property type="entry name" value="TFPI/VKTCI-like"/>
</dbReference>
<keyword evidence="5" id="KW-1015">Disulfide bond</keyword>
<feature type="domain" description="BPTI/Kunitz inhibitor" evidence="9">
    <location>
        <begin position="156"/>
        <end position="205"/>
    </location>
</feature>
<keyword evidence="2" id="KW-0964">Secreted</keyword>
<keyword evidence="6" id="KW-1199">Hemostasis impairing toxin</keyword>
<dbReference type="SMART" id="SM00131">
    <property type="entry name" value="KU"/>
    <property type="match status" value="1"/>
</dbReference>
<accession>A0A9P1IRB2</accession>
<dbReference type="Gene3D" id="4.10.410.10">
    <property type="entry name" value="Pancreatic trypsin inhibitor Kunitz domain"/>
    <property type="match status" value="1"/>
</dbReference>
<proteinExistence type="predicted"/>
<comment type="subcellular location">
    <subcellularLocation>
        <location evidence="1">Secreted</location>
    </subcellularLocation>
</comment>
<evidence type="ECO:0000313" key="11">
    <source>
        <dbReference type="Proteomes" id="UP001152747"/>
    </source>
</evidence>
<dbReference type="PROSITE" id="PS50279">
    <property type="entry name" value="BPTI_KUNITZ_2"/>
    <property type="match status" value="1"/>
</dbReference>
<evidence type="ECO:0000256" key="2">
    <source>
        <dbReference type="ARBA" id="ARBA00022525"/>
    </source>
</evidence>
<evidence type="ECO:0000313" key="10">
    <source>
        <dbReference type="EMBL" id="CAI5449880.1"/>
    </source>
</evidence>
<evidence type="ECO:0000256" key="5">
    <source>
        <dbReference type="ARBA" id="ARBA00023157"/>
    </source>
</evidence>
<dbReference type="OrthoDB" id="4473401at2759"/>
<organism evidence="10 11">
    <name type="scientific">Caenorhabditis angaria</name>
    <dbReference type="NCBI Taxonomy" id="860376"/>
    <lineage>
        <taxon>Eukaryota</taxon>
        <taxon>Metazoa</taxon>
        <taxon>Ecdysozoa</taxon>
        <taxon>Nematoda</taxon>
        <taxon>Chromadorea</taxon>
        <taxon>Rhabditida</taxon>
        <taxon>Rhabditina</taxon>
        <taxon>Rhabditomorpha</taxon>
        <taxon>Rhabditoidea</taxon>
        <taxon>Rhabditidae</taxon>
        <taxon>Peloderinae</taxon>
        <taxon>Caenorhabditis</taxon>
    </lineage>
</organism>
<dbReference type="AlphaFoldDB" id="A0A9P1IRB2"/>
<dbReference type="Proteomes" id="UP001152747">
    <property type="component" value="Unassembled WGS sequence"/>
</dbReference>
<comment type="caution">
    <text evidence="10">The sequence shown here is derived from an EMBL/GenBank/DDBJ whole genome shotgun (WGS) entry which is preliminary data.</text>
</comment>
<gene>
    <name evidence="10" type="ORF">CAMP_LOCUS12517</name>
</gene>
<protein>
    <recommendedName>
        <fullName evidence="9">BPTI/Kunitz inhibitor domain-containing protein</fullName>
    </recommendedName>
</protein>
<evidence type="ECO:0000259" key="9">
    <source>
        <dbReference type="PROSITE" id="PS50279"/>
    </source>
</evidence>
<dbReference type="EMBL" id="CANHGI010000004">
    <property type="protein sequence ID" value="CAI5449880.1"/>
    <property type="molecule type" value="Genomic_DNA"/>
</dbReference>
<dbReference type="GO" id="GO:0005615">
    <property type="term" value="C:extracellular space"/>
    <property type="evidence" value="ECO:0007669"/>
    <property type="project" value="TreeGrafter"/>
</dbReference>
<evidence type="ECO:0000256" key="3">
    <source>
        <dbReference type="ARBA" id="ARBA00022690"/>
    </source>
</evidence>
<evidence type="ECO:0000256" key="6">
    <source>
        <dbReference type="ARBA" id="ARBA00023240"/>
    </source>
</evidence>
<dbReference type="SUPFAM" id="SSF57362">
    <property type="entry name" value="BPTI-like"/>
    <property type="match status" value="1"/>
</dbReference>
<name>A0A9P1IRB2_9PELO</name>
<sequence length="215" mass="23348">MMNILYFFPILLLISLLQKSGVHSQGTDWLCESLICDAPKKCLIVDEVAQCLLDTSTSPQTPTPFGTINGGQPLFPNFLSGATTTQLPTLIPDSLAPTPAITIPPPTTTTTPSPFAPFLNFFNPPPGGAAPTLPTLPPFTLPTAAPTTTQEPVDICTLPPVTGSCGRARIMWYYDTETRRCERFSWSGCGNENRFSSKMQCEQTCSQTSLFRRSP</sequence>
<keyword evidence="8" id="KW-0732">Signal</keyword>
<dbReference type="InterPro" id="IPR036880">
    <property type="entry name" value="Kunitz_BPTI_sf"/>
</dbReference>
<feature type="chain" id="PRO_5040174308" description="BPTI/Kunitz inhibitor domain-containing protein" evidence="8">
    <location>
        <begin position="25"/>
        <end position="215"/>
    </location>
</feature>
<dbReference type="PANTHER" id="PTHR10083:SF376">
    <property type="entry name" value="SERINE PEPTIDASE INHIBITOR, KUNITZ TYPE, 3"/>
    <property type="match status" value="1"/>
</dbReference>
<keyword evidence="3" id="KW-0646">Protease inhibitor</keyword>
<reference evidence="10" key="1">
    <citation type="submission" date="2022-11" db="EMBL/GenBank/DDBJ databases">
        <authorList>
            <person name="Kikuchi T."/>
        </authorList>
    </citation>
    <scope>NUCLEOTIDE SEQUENCE</scope>
    <source>
        <strain evidence="10">PS1010</strain>
    </source>
</reference>
<dbReference type="CDD" id="cd00109">
    <property type="entry name" value="Kunitz-type"/>
    <property type="match status" value="1"/>
</dbReference>
<keyword evidence="4" id="KW-0722">Serine protease inhibitor</keyword>
<evidence type="ECO:0000256" key="8">
    <source>
        <dbReference type="SAM" id="SignalP"/>
    </source>
</evidence>
<dbReference type="GO" id="GO:0004867">
    <property type="term" value="F:serine-type endopeptidase inhibitor activity"/>
    <property type="evidence" value="ECO:0007669"/>
    <property type="project" value="UniProtKB-KW"/>
</dbReference>
<evidence type="ECO:0000256" key="7">
    <source>
        <dbReference type="ARBA" id="ARBA00034146"/>
    </source>
</evidence>
<dbReference type="PANTHER" id="PTHR10083">
    <property type="entry name" value="KUNITZ-TYPE PROTEASE INHIBITOR-RELATED"/>
    <property type="match status" value="1"/>
</dbReference>
<dbReference type="Pfam" id="PF00014">
    <property type="entry name" value="Kunitz_BPTI"/>
    <property type="match status" value="1"/>
</dbReference>
<keyword evidence="7" id="KW-1203">Blood coagulation cascade inhibiting toxin</keyword>